<comment type="catalytic activity">
    <reaction evidence="1">
        <text>Exonucleolytic cleavage in the 3'- to 5'-direction to yield nucleoside 5'-phosphates.</text>
        <dbReference type="EC" id="3.1.11.2"/>
    </reaction>
</comment>
<feature type="binding site" evidence="6">
    <location>
        <position position="375"/>
    </location>
    <ligand>
        <name>Mg(2+)</name>
        <dbReference type="ChEBI" id="CHEBI:18420"/>
        <label>1</label>
    </ligand>
</feature>
<comment type="caution">
    <text evidence="10">The sequence shown here is derived from an EMBL/GenBank/DDBJ whole genome shotgun (WGS) entry which is preliminary data.</text>
</comment>
<dbReference type="InterPro" id="IPR005135">
    <property type="entry name" value="Endo/exonuclease/phosphatase"/>
</dbReference>
<evidence type="ECO:0000256" key="2">
    <source>
        <dbReference type="ARBA" id="ARBA00007092"/>
    </source>
</evidence>
<keyword evidence="5 6" id="KW-0460">Magnesium</keyword>
<dbReference type="Pfam" id="PF03372">
    <property type="entry name" value="Exo_endo_phos"/>
    <property type="match status" value="1"/>
</dbReference>
<keyword evidence="3 6" id="KW-0479">Metal-binding</keyword>
<dbReference type="GO" id="GO:0003906">
    <property type="term" value="F:DNA-(apurinic or apyrimidinic site) endonuclease activity"/>
    <property type="evidence" value="ECO:0007669"/>
    <property type="project" value="TreeGrafter"/>
</dbReference>
<evidence type="ECO:0000256" key="5">
    <source>
        <dbReference type="ARBA" id="ARBA00022842"/>
    </source>
</evidence>
<dbReference type="InterPro" id="IPR036691">
    <property type="entry name" value="Endo/exonu/phosph_ase_sf"/>
</dbReference>
<dbReference type="GO" id="GO:0006284">
    <property type="term" value="P:base-excision repair"/>
    <property type="evidence" value="ECO:0007669"/>
    <property type="project" value="TreeGrafter"/>
</dbReference>
<dbReference type="GO" id="GO:0003677">
    <property type="term" value="F:DNA binding"/>
    <property type="evidence" value="ECO:0007669"/>
    <property type="project" value="InterPro"/>
</dbReference>
<evidence type="ECO:0000256" key="1">
    <source>
        <dbReference type="ARBA" id="ARBA00000493"/>
    </source>
</evidence>
<dbReference type="PROSITE" id="PS00726">
    <property type="entry name" value="AP_NUCLEASE_F1_1"/>
    <property type="match status" value="1"/>
</dbReference>
<evidence type="ECO:0000256" key="7">
    <source>
        <dbReference type="RuleBase" id="RU362131"/>
    </source>
</evidence>
<feature type="compositionally biased region" description="Basic and acidic residues" evidence="8">
    <location>
        <begin position="109"/>
        <end position="118"/>
    </location>
</feature>
<evidence type="ECO:0000313" key="10">
    <source>
        <dbReference type="EMBL" id="GBO14500.1"/>
    </source>
</evidence>
<accession>A0A4Y2USI2</accession>
<evidence type="ECO:0000256" key="8">
    <source>
        <dbReference type="SAM" id="MobiDB-lite"/>
    </source>
</evidence>
<dbReference type="PANTHER" id="PTHR22748">
    <property type="entry name" value="AP ENDONUCLEASE"/>
    <property type="match status" value="1"/>
</dbReference>
<dbReference type="AlphaFoldDB" id="A0A4Y2USI2"/>
<feature type="compositionally biased region" description="Basic and acidic residues" evidence="8">
    <location>
        <begin position="139"/>
        <end position="159"/>
    </location>
</feature>
<dbReference type="InterPro" id="IPR020847">
    <property type="entry name" value="AP_endonuclease_F1_BS"/>
</dbReference>
<evidence type="ECO:0000259" key="9">
    <source>
        <dbReference type="Pfam" id="PF03372"/>
    </source>
</evidence>
<dbReference type="Proteomes" id="UP000499080">
    <property type="component" value="Unassembled WGS sequence"/>
</dbReference>
<dbReference type="EMBL" id="BGPR01038625">
    <property type="protein sequence ID" value="GBO14500.1"/>
    <property type="molecule type" value="Genomic_DNA"/>
</dbReference>
<name>A0A4Y2USI2_ARAVE</name>
<comment type="similarity">
    <text evidence="2 7">Belongs to the DNA repair enzymes AP/ExoA family.</text>
</comment>
<feature type="compositionally biased region" description="Basic and acidic residues" evidence="8">
    <location>
        <begin position="217"/>
        <end position="243"/>
    </location>
</feature>
<dbReference type="NCBIfam" id="TIGR00633">
    <property type="entry name" value="xth"/>
    <property type="match status" value="1"/>
</dbReference>
<evidence type="ECO:0000256" key="4">
    <source>
        <dbReference type="ARBA" id="ARBA00022801"/>
    </source>
</evidence>
<feature type="compositionally biased region" description="Basic and acidic residues" evidence="8">
    <location>
        <begin position="289"/>
        <end position="318"/>
    </location>
</feature>
<dbReference type="SUPFAM" id="SSF56219">
    <property type="entry name" value="DNase I-like"/>
    <property type="match status" value="1"/>
</dbReference>
<evidence type="ECO:0000256" key="3">
    <source>
        <dbReference type="ARBA" id="ARBA00022723"/>
    </source>
</evidence>
<feature type="compositionally biased region" description="Basic and acidic residues" evidence="8">
    <location>
        <begin position="196"/>
        <end position="207"/>
    </location>
</feature>
<keyword evidence="11" id="KW-1185">Reference proteome</keyword>
<feature type="region of interest" description="Disordered" evidence="8">
    <location>
        <begin position="39"/>
        <end position="318"/>
    </location>
</feature>
<feature type="compositionally biased region" description="Basic and acidic residues" evidence="8">
    <location>
        <begin position="176"/>
        <end position="187"/>
    </location>
</feature>
<dbReference type="Gene3D" id="3.60.10.10">
    <property type="entry name" value="Endonuclease/exonuclease/phosphatase"/>
    <property type="match status" value="1"/>
</dbReference>
<evidence type="ECO:0000313" key="11">
    <source>
        <dbReference type="Proteomes" id="UP000499080"/>
    </source>
</evidence>
<gene>
    <name evidence="10" type="primary">Rrp1</name>
    <name evidence="10" type="ORF">AVEN_164832_1</name>
</gene>
<feature type="binding site" evidence="6">
    <location>
        <position position="347"/>
    </location>
    <ligand>
        <name>Mg(2+)</name>
        <dbReference type="ChEBI" id="CHEBI:18420"/>
        <label>1</label>
    </ligand>
</feature>
<dbReference type="GO" id="GO:0005634">
    <property type="term" value="C:nucleus"/>
    <property type="evidence" value="ECO:0007669"/>
    <property type="project" value="TreeGrafter"/>
</dbReference>
<dbReference type="PROSITE" id="PS51435">
    <property type="entry name" value="AP_NUCLEASE_F1_4"/>
    <property type="match status" value="1"/>
</dbReference>
<feature type="compositionally biased region" description="Basic and acidic residues" evidence="8">
    <location>
        <begin position="252"/>
        <end position="279"/>
    </location>
</feature>
<dbReference type="InterPro" id="IPR004808">
    <property type="entry name" value="AP_endonuc_1"/>
</dbReference>
<keyword evidence="7" id="KW-0234">DNA repair</keyword>
<protein>
    <recommendedName>
        <fullName evidence="7">DNA-(apurinic or apyrimidinic site) endonuclease</fullName>
        <ecNumber evidence="7">3.1.-.-</ecNumber>
    </recommendedName>
</protein>
<dbReference type="GO" id="GO:0008311">
    <property type="term" value="F:double-stranded DNA 3'-5' DNA exonuclease activity"/>
    <property type="evidence" value="ECO:0007669"/>
    <property type="project" value="UniProtKB-EC"/>
</dbReference>
<keyword evidence="4" id="KW-0378">Hydrolase</keyword>
<sequence length="509" mass="57071">MCNIHIFLGRGRKKAEVVEDKLEVHDAVADDGIKAKKVGKVTKASKKGVSSEGKSKDFENEVNGSGEPQEKTETEVEQIETNKVASKRRQKPAKTRSKEESAEDEDKEETSKVDEEAIPKALPSKRGRKAAKVQNGVDSTKDKDNHESKTDVEAKDLPRPKRKVRGDVEPPNSVKEQNKPEPEETKAKTTRKTKVQPKEDSVEKEAPSKGPGRKRKNAVEKTESETGKRVKDEKPHEIDETRQLRVALKRNQTLDDMARQHKEYDAQAAEEPKVKDVKGPAKGKGKRAAKADAEDSQPTKKTKENVSKSKGAKKEKDKIPDVTALDFDNESKTADGKPWNLKIATWNVNGLRAWLEKNGMSYLHHEKPDILCIQETKCSDDKLPPEVNVEGYHCYWLAGDKDGYSGVGLLSKEKPISVQYGINMEKHDNEGRVITAEYDEFYLVTTCNQSIQAVTRPSLTTSLERIVAILLENSDVNERISNFSIETRNRLNRASMKSSNRVLQKQQGI</sequence>
<keyword evidence="7" id="KW-0227">DNA damage</keyword>
<dbReference type="GO" id="GO:0008081">
    <property type="term" value="F:phosphoric diester hydrolase activity"/>
    <property type="evidence" value="ECO:0007669"/>
    <property type="project" value="TreeGrafter"/>
</dbReference>
<feature type="domain" description="Endonuclease/exonuclease/phosphatase" evidence="9">
    <location>
        <begin position="344"/>
        <end position="452"/>
    </location>
</feature>
<dbReference type="EC" id="3.1.-.-" evidence="7"/>
<dbReference type="OrthoDB" id="498125at2759"/>
<dbReference type="GO" id="GO:0046872">
    <property type="term" value="F:metal ion binding"/>
    <property type="evidence" value="ECO:0007669"/>
    <property type="project" value="UniProtKB-KW"/>
</dbReference>
<reference evidence="10 11" key="1">
    <citation type="journal article" date="2019" name="Sci. Rep.">
        <title>Orb-weaving spider Araneus ventricosus genome elucidates the spidroin gene catalogue.</title>
        <authorList>
            <person name="Kono N."/>
            <person name="Nakamura H."/>
            <person name="Ohtoshi R."/>
            <person name="Moran D.A.P."/>
            <person name="Shinohara A."/>
            <person name="Yoshida Y."/>
            <person name="Fujiwara M."/>
            <person name="Mori M."/>
            <person name="Tomita M."/>
            <person name="Arakawa K."/>
        </authorList>
    </citation>
    <scope>NUCLEOTIDE SEQUENCE [LARGE SCALE GENOMIC DNA]</scope>
</reference>
<feature type="compositionally biased region" description="Basic residues" evidence="8">
    <location>
        <begin position="85"/>
        <end position="95"/>
    </location>
</feature>
<keyword evidence="6" id="KW-0464">Manganese</keyword>
<dbReference type="PANTHER" id="PTHR22748:SF6">
    <property type="entry name" value="DNA-(APURINIC OR APYRIMIDINIC SITE) ENDONUCLEASE"/>
    <property type="match status" value="1"/>
</dbReference>
<evidence type="ECO:0000256" key="6">
    <source>
        <dbReference type="PIRSR" id="PIRSR604808-2"/>
    </source>
</evidence>
<comment type="cofactor">
    <cofactor evidence="6 7">
        <name>Mg(2+)</name>
        <dbReference type="ChEBI" id="CHEBI:18420"/>
    </cofactor>
    <cofactor evidence="6 7">
        <name>Mn(2+)</name>
        <dbReference type="ChEBI" id="CHEBI:29035"/>
    </cofactor>
    <text evidence="6 7">Probably binds two magnesium or manganese ions per subunit.</text>
</comment>
<organism evidence="10 11">
    <name type="scientific">Araneus ventricosus</name>
    <name type="common">Orbweaver spider</name>
    <name type="synonym">Epeira ventricosa</name>
    <dbReference type="NCBI Taxonomy" id="182803"/>
    <lineage>
        <taxon>Eukaryota</taxon>
        <taxon>Metazoa</taxon>
        <taxon>Ecdysozoa</taxon>
        <taxon>Arthropoda</taxon>
        <taxon>Chelicerata</taxon>
        <taxon>Arachnida</taxon>
        <taxon>Araneae</taxon>
        <taxon>Araneomorphae</taxon>
        <taxon>Entelegynae</taxon>
        <taxon>Araneoidea</taxon>
        <taxon>Araneidae</taxon>
        <taxon>Araneus</taxon>
    </lineage>
</organism>
<proteinExistence type="inferred from homology"/>